<evidence type="ECO:0000259" key="11">
    <source>
        <dbReference type="Pfam" id="PF21082"/>
    </source>
</evidence>
<evidence type="ECO:0000313" key="12">
    <source>
        <dbReference type="EMBL" id="AVO44612.1"/>
    </source>
</evidence>
<evidence type="ECO:0000256" key="3">
    <source>
        <dbReference type="ARBA" id="ARBA00022475"/>
    </source>
</evidence>
<accession>A0A2S0N8Z9</accession>
<dbReference type="Proteomes" id="UP000237889">
    <property type="component" value="Chromosome"/>
</dbReference>
<dbReference type="SUPFAM" id="SSF50182">
    <property type="entry name" value="Sm-like ribonucleoproteins"/>
    <property type="match status" value="1"/>
</dbReference>
<dbReference type="Gene3D" id="1.10.287.1260">
    <property type="match status" value="1"/>
</dbReference>
<keyword evidence="5 7" id="KW-1133">Transmembrane helix</keyword>
<feature type="transmembrane region" description="Helical" evidence="7">
    <location>
        <begin position="252"/>
        <end position="275"/>
    </location>
</feature>
<evidence type="ECO:0000256" key="7">
    <source>
        <dbReference type="SAM" id="Phobius"/>
    </source>
</evidence>
<dbReference type="InterPro" id="IPR052702">
    <property type="entry name" value="MscS-like_channel"/>
</dbReference>
<evidence type="ECO:0000256" key="8">
    <source>
        <dbReference type="SAM" id="SignalP"/>
    </source>
</evidence>
<comment type="subcellular location">
    <subcellularLocation>
        <location evidence="1">Cell membrane</location>
        <topology evidence="1">Multi-pass membrane protein</topology>
    </subcellularLocation>
</comment>
<dbReference type="KEGG" id="phr:C6569_05805"/>
<feature type="transmembrane region" description="Helical" evidence="7">
    <location>
        <begin position="360"/>
        <end position="381"/>
    </location>
</feature>
<evidence type="ECO:0000256" key="1">
    <source>
        <dbReference type="ARBA" id="ARBA00004651"/>
    </source>
</evidence>
<dbReference type="EMBL" id="CP027668">
    <property type="protein sequence ID" value="AVO44612.1"/>
    <property type="molecule type" value="Genomic_DNA"/>
</dbReference>
<keyword evidence="6 7" id="KW-0472">Membrane</keyword>
<keyword evidence="3" id="KW-1003">Cell membrane</keyword>
<feature type="signal peptide" evidence="8">
    <location>
        <begin position="1"/>
        <end position="27"/>
    </location>
</feature>
<protein>
    <submittedName>
        <fullName evidence="12">Uncharacterized protein</fullName>
    </submittedName>
</protein>
<dbReference type="InterPro" id="IPR022249">
    <property type="entry name" value="DUF3772"/>
</dbReference>
<dbReference type="InterPro" id="IPR023408">
    <property type="entry name" value="MscS_beta-dom_sf"/>
</dbReference>
<dbReference type="AlphaFoldDB" id="A0A2S0N8Z9"/>
<evidence type="ECO:0000259" key="10">
    <source>
        <dbReference type="Pfam" id="PF12607"/>
    </source>
</evidence>
<feature type="transmembrane region" description="Helical" evidence="7">
    <location>
        <begin position="406"/>
        <end position="428"/>
    </location>
</feature>
<feature type="transmembrane region" description="Helical" evidence="7">
    <location>
        <begin position="574"/>
        <end position="596"/>
    </location>
</feature>
<feature type="transmembrane region" description="Helical" evidence="7">
    <location>
        <begin position="204"/>
        <end position="225"/>
    </location>
</feature>
<proteinExistence type="inferred from homology"/>
<keyword evidence="8" id="KW-0732">Signal</keyword>
<feature type="transmembrane region" description="Helical" evidence="7">
    <location>
        <begin position="434"/>
        <end position="458"/>
    </location>
</feature>
<dbReference type="Pfam" id="PF00924">
    <property type="entry name" value="MS_channel_2nd"/>
    <property type="match status" value="1"/>
</dbReference>
<dbReference type="Gene3D" id="2.30.30.60">
    <property type="match status" value="1"/>
</dbReference>
<comment type="similarity">
    <text evidence="2">Belongs to the MscS (TC 1.A.23) family.</text>
</comment>
<evidence type="ECO:0000256" key="4">
    <source>
        <dbReference type="ARBA" id="ARBA00022692"/>
    </source>
</evidence>
<feature type="domain" description="DUF3772" evidence="10">
    <location>
        <begin position="132"/>
        <end position="178"/>
    </location>
</feature>
<feature type="domain" description="Mechanosensitive ion channel MscS C-terminal" evidence="11">
    <location>
        <begin position="693"/>
        <end position="774"/>
    </location>
</feature>
<dbReference type="Pfam" id="PF21082">
    <property type="entry name" value="MS_channel_3rd"/>
    <property type="match status" value="1"/>
</dbReference>
<dbReference type="PANTHER" id="PTHR30347">
    <property type="entry name" value="POTASSIUM CHANNEL RELATED"/>
    <property type="match status" value="1"/>
</dbReference>
<feature type="transmembrane region" description="Helical" evidence="7">
    <location>
        <begin position="287"/>
        <end position="310"/>
    </location>
</feature>
<evidence type="ECO:0000256" key="5">
    <source>
        <dbReference type="ARBA" id="ARBA00022989"/>
    </source>
</evidence>
<name>A0A2S0N8Z9_9HYPH</name>
<feature type="transmembrane region" description="Helical" evidence="7">
    <location>
        <begin position="479"/>
        <end position="508"/>
    </location>
</feature>
<keyword evidence="13" id="KW-1185">Reference proteome</keyword>
<organism evidence="12 13">
    <name type="scientific">Phreatobacter cathodiphilus</name>
    <dbReference type="NCBI Taxonomy" id="1868589"/>
    <lineage>
        <taxon>Bacteria</taxon>
        <taxon>Pseudomonadati</taxon>
        <taxon>Pseudomonadota</taxon>
        <taxon>Alphaproteobacteria</taxon>
        <taxon>Hyphomicrobiales</taxon>
        <taxon>Phreatobacteraceae</taxon>
        <taxon>Phreatobacter</taxon>
    </lineage>
</organism>
<dbReference type="SUPFAM" id="SSF82861">
    <property type="entry name" value="Mechanosensitive channel protein MscS (YggB), transmembrane region"/>
    <property type="match status" value="1"/>
</dbReference>
<dbReference type="PANTHER" id="PTHR30347:SF9">
    <property type="entry name" value="MINICONDUCTANCE MECHANOSENSITIVE CHANNEL MSCM"/>
    <property type="match status" value="1"/>
</dbReference>
<gene>
    <name evidence="12" type="ORF">C6569_05805</name>
</gene>
<feature type="transmembrane region" description="Helical" evidence="7">
    <location>
        <begin position="528"/>
        <end position="553"/>
    </location>
</feature>
<reference evidence="12 13" key="1">
    <citation type="submission" date="2018-03" db="EMBL/GenBank/DDBJ databases">
        <title>Genome sequencing of Phreatobacter sp.</title>
        <authorList>
            <person name="Kim S.-J."/>
            <person name="Heo J."/>
            <person name="Kwon S.-W."/>
        </authorList>
    </citation>
    <scope>NUCLEOTIDE SEQUENCE [LARGE SCALE GENOMIC DNA]</scope>
    <source>
        <strain evidence="12 13">S-12</strain>
    </source>
</reference>
<dbReference type="SUPFAM" id="SSF82689">
    <property type="entry name" value="Mechanosensitive channel protein MscS (YggB), C-terminal domain"/>
    <property type="match status" value="1"/>
</dbReference>
<feature type="domain" description="Mechanosensitive ion channel MscS" evidence="9">
    <location>
        <begin position="619"/>
        <end position="683"/>
    </location>
</feature>
<dbReference type="Pfam" id="PF12607">
    <property type="entry name" value="DUF3772"/>
    <property type="match status" value="1"/>
</dbReference>
<dbReference type="InterPro" id="IPR011066">
    <property type="entry name" value="MscS_channel_C_sf"/>
</dbReference>
<evidence type="ECO:0000256" key="6">
    <source>
        <dbReference type="ARBA" id="ARBA00023136"/>
    </source>
</evidence>
<dbReference type="GO" id="GO:0005886">
    <property type="term" value="C:plasma membrane"/>
    <property type="evidence" value="ECO:0007669"/>
    <property type="project" value="UniProtKB-SubCell"/>
</dbReference>
<evidence type="ECO:0000313" key="13">
    <source>
        <dbReference type="Proteomes" id="UP000237889"/>
    </source>
</evidence>
<feature type="chain" id="PRO_5015403492" evidence="8">
    <location>
        <begin position="28"/>
        <end position="789"/>
    </location>
</feature>
<dbReference type="InterPro" id="IPR011014">
    <property type="entry name" value="MscS_channel_TM-2"/>
</dbReference>
<keyword evidence="4 7" id="KW-0812">Transmembrane</keyword>
<evidence type="ECO:0000256" key="2">
    <source>
        <dbReference type="ARBA" id="ARBA00008017"/>
    </source>
</evidence>
<feature type="transmembrane region" description="Helical" evidence="7">
    <location>
        <begin position="331"/>
        <end position="354"/>
    </location>
</feature>
<sequence>MSPVRRLLPLFLTLALALAAAAPLALRAETITVEESQKVAEARRIIAEVERDQEAQAENFAGLLDLREKIEPVRDTLREIVGALQQRLTAENAQLSELGPAPAAGAPAEAADVAASRRQKQDTVGEIERHLRATRALLVQAEQIWGEINEARRELFTSRIFAHQNSILYPRFWRQLVEISLPNLRARLGFKAEELSRGMSRGDAWPVIGGLAGLSLVTAGLLTWARRRFERFRASAIAGGEEAPSKARIVALAYLVLAMRALPYLAVSLLIWIAVARFDVGPEDIQTFLLGLAGAVLVYGLATGATHAVFSPRHAAYRVLKTDDGTAGRSVLFLDVVLATYLVGLVMLGVVQLAETHLSVTVAVTALVSLWVTVTGAALLLRYKPRFADPPVSGLIALPLHLMRPFFWVLALVIIGSLLMGFIALSGFVVGRTLATAIILCLAVLIYVAIDTVFYDAVAPGAKANATLSSAFGVRPATVDLAGTVIGGMLRVATVLFTILVLFSPWGLEFGNLNPFEDVFFGVRFGEVRGWLGAAGIAVILFSAGLLVTRLFVSWLDGQLLPRTGLNDGVRHSVTTVAGYAGFLVAMTVALAVAGVQLQNVALVAGALSVGIGFGLQQVVQNFVAGLIVLAERPIRVGDTIVVKGEEGKVTKISVRATELTLGENSTVIVPNSDIVSSIVKNRSLVDATHRATVRLSVARDSDLDSVFDILRRAGEEHANVLKTSAPSVSIVRVSEVGIDFDLSVLCDRVSNLDRVRSDLYRAILTAFRAAGIGLAEARTIVIPSGPSS</sequence>
<dbReference type="Gene3D" id="3.30.70.100">
    <property type="match status" value="1"/>
</dbReference>
<dbReference type="InterPro" id="IPR006685">
    <property type="entry name" value="MscS_channel_2nd"/>
</dbReference>
<dbReference type="InterPro" id="IPR049278">
    <property type="entry name" value="MS_channel_C"/>
</dbReference>
<evidence type="ECO:0000259" key="9">
    <source>
        <dbReference type="Pfam" id="PF00924"/>
    </source>
</evidence>
<dbReference type="InterPro" id="IPR010920">
    <property type="entry name" value="LSM_dom_sf"/>
</dbReference>
<dbReference type="GO" id="GO:0008381">
    <property type="term" value="F:mechanosensitive monoatomic ion channel activity"/>
    <property type="evidence" value="ECO:0007669"/>
    <property type="project" value="UniProtKB-ARBA"/>
</dbReference>